<keyword evidence="4" id="KW-0393">Immunoglobulin domain</keyword>
<dbReference type="Pfam" id="PF13895">
    <property type="entry name" value="Ig_2"/>
    <property type="match status" value="1"/>
</dbReference>
<accession>A0A811ZUK9</accession>
<evidence type="ECO:0000259" key="7">
    <source>
        <dbReference type="PROSITE" id="PS50835"/>
    </source>
</evidence>
<dbReference type="InterPro" id="IPR013783">
    <property type="entry name" value="Ig-like_fold"/>
</dbReference>
<name>A0A811ZUK9_NYCPR</name>
<keyword evidence="1 6" id="KW-0732">Signal</keyword>
<dbReference type="InterPro" id="IPR003598">
    <property type="entry name" value="Ig_sub2"/>
</dbReference>
<keyword evidence="5" id="KW-0472">Membrane</keyword>
<dbReference type="AlphaFoldDB" id="A0A811ZUK9"/>
<feature type="chain" id="PRO_5032645220" evidence="6">
    <location>
        <begin position="31"/>
        <end position="410"/>
    </location>
</feature>
<keyword evidence="9" id="KW-1185">Reference proteome</keyword>
<evidence type="ECO:0000256" key="5">
    <source>
        <dbReference type="SAM" id="Phobius"/>
    </source>
</evidence>
<comment type="caution">
    <text evidence="8">The sequence shown here is derived from an EMBL/GenBank/DDBJ whole genome shotgun (WGS) entry which is preliminary data.</text>
</comment>
<dbReference type="InterPro" id="IPR003599">
    <property type="entry name" value="Ig_sub"/>
</dbReference>
<dbReference type="PROSITE" id="PS50835">
    <property type="entry name" value="IG_LIKE"/>
    <property type="match status" value="1"/>
</dbReference>
<dbReference type="PANTHER" id="PTHR44337:SF10">
    <property type="entry name" value="CARCINOEMBRYONIC ANTIGEN-RELATED CELL ADHESION MOLECULE 18"/>
    <property type="match status" value="1"/>
</dbReference>
<dbReference type="InterPro" id="IPR052598">
    <property type="entry name" value="IgSF_CEA-related"/>
</dbReference>
<evidence type="ECO:0000256" key="4">
    <source>
        <dbReference type="ARBA" id="ARBA00023319"/>
    </source>
</evidence>
<feature type="signal peptide" evidence="6">
    <location>
        <begin position="1"/>
        <end position="30"/>
    </location>
</feature>
<dbReference type="SMART" id="SM00408">
    <property type="entry name" value="IGc2"/>
    <property type="match status" value="1"/>
</dbReference>
<organism evidence="8 9">
    <name type="scientific">Nyctereutes procyonoides</name>
    <name type="common">Raccoon dog</name>
    <name type="synonym">Canis procyonoides</name>
    <dbReference type="NCBI Taxonomy" id="34880"/>
    <lineage>
        <taxon>Eukaryota</taxon>
        <taxon>Metazoa</taxon>
        <taxon>Chordata</taxon>
        <taxon>Craniata</taxon>
        <taxon>Vertebrata</taxon>
        <taxon>Euteleostomi</taxon>
        <taxon>Mammalia</taxon>
        <taxon>Eutheria</taxon>
        <taxon>Laurasiatheria</taxon>
        <taxon>Carnivora</taxon>
        <taxon>Caniformia</taxon>
        <taxon>Canidae</taxon>
        <taxon>Nyctereutes</taxon>
    </lineage>
</organism>
<protein>
    <submittedName>
        <fullName evidence="8">(raccoon dog) hypothetical protein</fullName>
    </submittedName>
</protein>
<dbReference type="InterPro" id="IPR007110">
    <property type="entry name" value="Ig-like_dom"/>
</dbReference>
<sequence length="410" mass="45877">MDPSRPRCRPWRKLVLLASLLACGIHQAFGQIFINPDSLIGVKGFRTVLVLENATQDAQEYSWHRGAEDTVENMIVSYKPPSNSWLSGPMFSGRENVTKLGDLVIRRSAFNDTGNYTVRVDTGNETQRATGWLEIQELESNPEIWANTSSVVEDVDSVAAICYTNATNVRWYVDYTLVSSNDRMTISPDLKTLIIHRVTRRDRELYCEIDTIMEIPRRSEILSLTVAYGPDEVLLSTSPSTFKGVLSAKIGSQVDMACTAFSVPSPKYHWSHNGSLLSFSDASITLPSLAWEQMGRYRCIVDNPVTQLTMYREFQIQTPRNIPVVVNRGFYISGAKVVWLIVMIVLGSLYICGILIYGLISNLSIRVNAHVMTIMQRNKKSKAIAAAPPTAPSTPSDKGHAFPADRLDYW</sequence>
<evidence type="ECO:0000256" key="6">
    <source>
        <dbReference type="SAM" id="SignalP"/>
    </source>
</evidence>
<keyword evidence="5" id="KW-1133">Transmembrane helix</keyword>
<dbReference type="PANTHER" id="PTHR44337">
    <property type="entry name" value="CARCINOEMBRYONIC ANTIGEN-RELATED CELL ADHESION MOLECULE 8"/>
    <property type="match status" value="1"/>
</dbReference>
<keyword evidence="5" id="KW-0812">Transmembrane</keyword>
<dbReference type="EMBL" id="CAJHUB010000775">
    <property type="protein sequence ID" value="CAD7692285.1"/>
    <property type="molecule type" value="Genomic_DNA"/>
</dbReference>
<keyword evidence="2" id="KW-1015">Disulfide bond</keyword>
<reference evidence="8" key="1">
    <citation type="submission" date="2020-12" db="EMBL/GenBank/DDBJ databases">
        <authorList>
            <consortium name="Molecular Ecology Group"/>
        </authorList>
    </citation>
    <scope>NUCLEOTIDE SEQUENCE</scope>
    <source>
        <strain evidence="8">TBG_1078</strain>
    </source>
</reference>
<dbReference type="SMART" id="SM00409">
    <property type="entry name" value="IG"/>
    <property type="match status" value="3"/>
</dbReference>
<feature type="transmembrane region" description="Helical" evidence="5">
    <location>
        <begin position="337"/>
        <end position="360"/>
    </location>
</feature>
<evidence type="ECO:0000313" key="8">
    <source>
        <dbReference type="EMBL" id="CAD7692285.1"/>
    </source>
</evidence>
<evidence type="ECO:0000256" key="1">
    <source>
        <dbReference type="ARBA" id="ARBA00022729"/>
    </source>
</evidence>
<proteinExistence type="predicted"/>
<keyword evidence="3" id="KW-0325">Glycoprotein</keyword>
<gene>
    <name evidence="8" type="ORF">NYPRO_LOCUS25079</name>
</gene>
<evidence type="ECO:0000256" key="3">
    <source>
        <dbReference type="ARBA" id="ARBA00023180"/>
    </source>
</evidence>
<evidence type="ECO:0000313" key="9">
    <source>
        <dbReference type="Proteomes" id="UP000645828"/>
    </source>
</evidence>
<evidence type="ECO:0000256" key="2">
    <source>
        <dbReference type="ARBA" id="ARBA00023157"/>
    </source>
</evidence>
<feature type="domain" description="Ig-like" evidence="7">
    <location>
        <begin position="230"/>
        <end position="317"/>
    </location>
</feature>
<dbReference type="Gene3D" id="2.60.40.10">
    <property type="entry name" value="Immunoglobulins"/>
    <property type="match status" value="3"/>
</dbReference>
<dbReference type="InterPro" id="IPR036179">
    <property type="entry name" value="Ig-like_dom_sf"/>
</dbReference>
<dbReference type="SUPFAM" id="SSF48726">
    <property type="entry name" value="Immunoglobulin"/>
    <property type="match status" value="3"/>
</dbReference>
<dbReference type="Proteomes" id="UP000645828">
    <property type="component" value="Unassembled WGS sequence"/>
</dbReference>